<organism evidence="2 3">
    <name type="scientific">Caldicellulosiruptor saccharolyticus (strain ATCC 43494 / DSM 8903 / Tp8T 6331)</name>
    <dbReference type="NCBI Taxonomy" id="351627"/>
    <lineage>
        <taxon>Bacteria</taxon>
        <taxon>Bacillati</taxon>
        <taxon>Bacillota</taxon>
        <taxon>Bacillota incertae sedis</taxon>
        <taxon>Caldicellulosiruptorales</taxon>
        <taxon>Caldicellulosiruptoraceae</taxon>
        <taxon>Caldicellulosiruptor</taxon>
    </lineage>
</organism>
<feature type="transmembrane region" description="Helical" evidence="1">
    <location>
        <begin position="182"/>
        <end position="201"/>
    </location>
</feature>
<dbReference type="Proteomes" id="UP000000256">
    <property type="component" value="Chromosome"/>
</dbReference>
<keyword evidence="3" id="KW-1185">Reference proteome</keyword>
<reference evidence="2 3" key="1">
    <citation type="journal article" date="2008" name="Appl. Environ. Microbiol.">
        <title>Hydrogenomics of the extremely thermophilic bacterium Caldicellulosiruptor saccharolyticus.</title>
        <authorList>
            <person name="van de Werken H.J."/>
            <person name="Verhaart M.R."/>
            <person name="VanFossen A.L."/>
            <person name="Willquist K."/>
            <person name="Lewis D.L."/>
            <person name="Nichols J.D."/>
            <person name="Goorissen H.P."/>
            <person name="Mongodin E.F."/>
            <person name="Nelson K.E."/>
            <person name="van Niel E.W."/>
            <person name="Stams A.J."/>
            <person name="Ward D.E."/>
            <person name="de Vos W.M."/>
            <person name="van der Oost J."/>
            <person name="Kelly R.M."/>
            <person name="Kengen S.W."/>
        </authorList>
    </citation>
    <scope>NUCLEOTIDE SEQUENCE [LARGE SCALE GENOMIC DNA]</scope>
    <source>
        <strain evidence="3">ATCC 43494 / DSM 8903 / Tp8T 6331</strain>
    </source>
</reference>
<evidence type="ECO:0000313" key="2">
    <source>
        <dbReference type="EMBL" id="ABP67825.1"/>
    </source>
</evidence>
<feature type="transmembrane region" description="Helical" evidence="1">
    <location>
        <begin position="21"/>
        <end position="39"/>
    </location>
</feature>
<dbReference type="AlphaFoldDB" id="A4XLP0"/>
<dbReference type="RefSeq" id="WP_011917751.1">
    <property type="nucleotide sequence ID" value="NC_009437.1"/>
</dbReference>
<sequence>MTTFKAYFKKEFIEGIRQYKYIAFATGIILFSILDPIMLKLLPTFVSNKIPANLIHQLFEFKTKDALANYVKELFQIGTLFVIFTAAGSINEEIYFQKIVFPFSKGANKSQIVLAKYFHFAIAICLFLFVGLFFNQYYANLLFGGEKITVSDIVHVYFLLCIYYLFVISLTLFFSSFTKKNISAGILACTASYSTALLSQFEKLKKFSPYNLILLTNSVDLQDAKIAMLITVFLTLIFLVIAISRFNNLELN</sequence>
<proteinExistence type="predicted"/>
<dbReference type="KEGG" id="csc:Csac_2247"/>
<dbReference type="OrthoDB" id="4187110at2"/>
<accession>A4XLP0</accession>
<evidence type="ECO:0000256" key="1">
    <source>
        <dbReference type="SAM" id="Phobius"/>
    </source>
</evidence>
<keyword evidence="1" id="KW-0472">Membrane</keyword>
<dbReference type="HOGENOM" id="CLU_1092838_0_0_9"/>
<keyword evidence="1" id="KW-1133">Transmembrane helix</keyword>
<dbReference type="STRING" id="351627.Csac_2247"/>
<feature type="transmembrane region" description="Helical" evidence="1">
    <location>
        <begin position="74"/>
        <end position="96"/>
    </location>
</feature>
<keyword evidence="1" id="KW-0812">Transmembrane</keyword>
<feature type="transmembrane region" description="Helical" evidence="1">
    <location>
        <begin position="154"/>
        <end position="175"/>
    </location>
</feature>
<feature type="transmembrane region" description="Helical" evidence="1">
    <location>
        <begin position="226"/>
        <end position="246"/>
    </location>
</feature>
<protein>
    <recommendedName>
        <fullName evidence="4">ABC-2 type transport system permease protein</fullName>
    </recommendedName>
</protein>
<feature type="transmembrane region" description="Helical" evidence="1">
    <location>
        <begin position="117"/>
        <end position="134"/>
    </location>
</feature>
<evidence type="ECO:0008006" key="4">
    <source>
        <dbReference type="Google" id="ProtNLM"/>
    </source>
</evidence>
<dbReference type="eggNOG" id="COG1668">
    <property type="taxonomic scope" value="Bacteria"/>
</dbReference>
<name>A4XLP0_CALS8</name>
<gene>
    <name evidence="2" type="ordered locus">Csac_2247</name>
</gene>
<evidence type="ECO:0000313" key="3">
    <source>
        <dbReference type="Proteomes" id="UP000000256"/>
    </source>
</evidence>
<dbReference type="EMBL" id="CP000679">
    <property type="protein sequence ID" value="ABP67825.1"/>
    <property type="molecule type" value="Genomic_DNA"/>
</dbReference>